<dbReference type="AlphaFoldDB" id="A0A165X3D5"/>
<proteinExistence type="predicted"/>
<keyword evidence="3" id="KW-1185">Reference proteome</keyword>
<protein>
    <submittedName>
        <fullName evidence="2">Uncharacterized protein</fullName>
    </submittedName>
</protein>
<accession>A0A165X3D5</accession>
<evidence type="ECO:0000313" key="3">
    <source>
        <dbReference type="Proteomes" id="UP000076532"/>
    </source>
</evidence>
<dbReference type="EMBL" id="KV417861">
    <property type="protein sequence ID" value="KZP05114.1"/>
    <property type="molecule type" value="Genomic_DNA"/>
</dbReference>
<name>A0A165X3D5_9AGAM</name>
<gene>
    <name evidence="2" type="ORF">FIBSPDRAFT_901471</name>
    <name evidence="1" type="ORF">FIBSPDRAFT_903760</name>
</gene>
<reference evidence="2 3" key="1">
    <citation type="journal article" date="2016" name="Mol. Biol. Evol.">
        <title>Comparative Genomics of Early-Diverging Mushroom-Forming Fungi Provides Insights into the Origins of Lignocellulose Decay Capabilities.</title>
        <authorList>
            <person name="Nagy L.G."/>
            <person name="Riley R."/>
            <person name="Tritt A."/>
            <person name="Adam C."/>
            <person name="Daum C."/>
            <person name="Floudas D."/>
            <person name="Sun H."/>
            <person name="Yadav J.S."/>
            <person name="Pangilinan J."/>
            <person name="Larsson K.H."/>
            <person name="Matsuura K."/>
            <person name="Barry K."/>
            <person name="Labutti K."/>
            <person name="Kuo R."/>
            <person name="Ohm R.A."/>
            <person name="Bhattacharya S.S."/>
            <person name="Shirouzu T."/>
            <person name="Yoshinaga Y."/>
            <person name="Martin F.M."/>
            <person name="Grigoriev I.V."/>
            <person name="Hibbett D.S."/>
        </authorList>
    </citation>
    <scope>NUCLEOTIDE SEQUENCE [LARGE SCALE GENOMIC DNA]</scope>
    <source>
        <strain evidence="2 3">CBS 109695</strain>
    </source>
</reference>
<dbReference type="Proteomes" id="UP000076532">
    <property type="component" value="Unassembled WGS sequence"/>
</dbReference>
<evidence type="ECO:0000313" key="2">
    <source>
        <dbReference type="EMBL" id="KZP08155.1"/>
    </source>
</evidence>
<sequence length="134" mass="14665">MSSNFVTAVSNHHVSAGVEVTNVNGNIFNTTIYIVDSEHINRLASIFAEARALELMARANRNPREHVPVAAPAVPTSGTGGIEETRKTKLLRRLGAYTRGIRRTWRQAWGMSPHELEAADEIGLSEMRSNVAVA</sequence>
<organism evidence="2 3">
    <name type="scientific">Athelia psychrophila</name>
    <dbReference type="NCBI Taxonomy" id="1759441"/>
    <lineage>
        <taxon>Eukaryota</taxon>
        <taxon>Fungi</taxon>
        <taxon>Dikarya</taxon>
        <taxon>Basidiomycota</taxon>
        <taxon>Agaricomycotina</taxon>
        <taxon>Agaricomycetes</taxon>
        <taxon>Agaricomycetidae</taxon>
        <taxon>Atheliales</taxon>
        <taxon>Atheliaceae</taxon>
        <taxon>Athelia</taxon>
    </lineage>
</organism>
<dbReference type="EMBL" id="KV417729">
    <property type="protein sequence ID" value="KZP08155.1"/>
    <property type="molecule type" value="Genomic_DNA"/>
</dbReference>
<evidence type="ECO:0000313" key="1">
    <source>
        <dbReference type="EMBL" id="KZP05114.1"/>
    </source>
</evidence>